<evidence type="ECO:0000313" key="2">
    <source>
        <dbReference type="Proteomes" id="UP000653493"/>
    </source>
</evidence>
<proteinExistence type="predicted"/>
<sequence length="102" mass="11043">MTGYYKVELQALAQLVTQLGECADDMRAAMKQLKDIGPKNSGYAELEAACDEFQQKWGYGIGRIADAASGVTEGLSETRKVYQELEDRVRESFTASGKAGGA</sequence>
<gene>
    <name evidence="1" type="ORF">GCM10010238_66080</name>
</gene>
<keyword evidence="2" id="KW-1185">Reference proteome</keyword>
<dbReference type="SUPFAM" id="SSF140453">
    <property type="entry name" value="EsxAB dimer-like"/>
    <property type="match status" value="1"/>
</dbReference>
<evidence type="ECO:0000313" key="1">
    <source>
        <dbReference type="EMBL" id="GGS68189.1"/>
    </source>
</evidence>
<organism evidence="1 2">
    <name type="scientific">Streptomyces griseoviridis</name>
    <dbReference type="NCBI Taxonomy" id="45398"/>
    <lineage>
        <taxon>Bacteria</taxon>
        <taxon>Bacillati</taxon>
        <taxon>Actinomycetota</taxon>
        <taxon>Actinomycetes</taxon>
        <taxon>Kitasatosporales</taxon>
        <taxon>Streptomycetaceae</taxon>
        <taxon>Streptomyces</taxon>
    </lineage>
</organism>
<reference evidence="1" key="2">
    <citation type="submission" date="2020-09" db="EMBL/GenBank/DDBJ databases">
        <authorList>
            <person name="Sun Q."/>
            <person name="Ohkuma M."/>
        </authorList>
    </citation>
    <scope>NUCLEOTIDE SEQUENCE</scope>
    <source>
        <strain evidence="1">JCM 4234</strain>
    </source>
</reference>
<name>A0A918LLC5_STRGD</name>
<protein>
    <submittedName>
        <fullName evidence="1">Uncharacterized protein</fullName>
    </submittedName>
</protein>
<accession>A0A918LLC5</accession>
<comment type="caution">
    <text evidence="1">The sequence shown here is derived from an EMBL/GenBank/DDBJ whole genome shotgun (WGS) entry which is preliminary data.</text>
</comment>
<dbReference type="AlphaFoldDB" id="A0A918LLC5"/>
<dbReference type="EMBL" id="BMSL01000036">
    <property type="protein sequence ID" value="GGS68189.1"/>
    <property type="molecule type" value="Genomic_DNA"/>
</dbReference>
<dbReference type="Proteomes" id="UP000653493">
    <property type="component" value="Unassembled WGS sequence"/>
</dbReference>
<reference evidence="1" key="1">
    <citation type="journal article" date="2014" name="Int. J. Syst. Evol. Microbiol.">
        <title>Complete genome sequence of Corynebacterium casei LMG S-19264T (=DSM 44701T), isolated from a smear-ripened cheese.</title>
        <authorList>
            <consortium name="US DOE Joint Genome Institute (JGI-PGF)"/>
            <person name="Walter F."/>
            <person name="Albersmeier A."/>
            <person name="Kalinowski J."/>
            <person name="Ruckert C."/>
        </authorList>
    </citation>
    <scope>NUCLEOTIDE SEQUENCE</scope>
    <source>
        <strain evidence="1">JCM 4234</strain>
    </source>
</reference>
<dbReference type="InterPro" id="IPR036689">
    <property type="entry name" value="ESAT-6-like_sf"/>
</dbReference>